<evidence type="ECO:0000313" key="3">
    <source>
        <dbReference type="Proteomes" id="UP000054097"/>
    </source>
</evidence>
<keyword evidence="1" id="KW-0472">Membrane</keyword>
<feature type="transmembrane region" description="Helical" evidence="1">
    <location>
        <begin position="88"/>
        <end position="111"/>
    </location>
</feature>
<feature type="transmembrane region" description="Helical" evidence="1">
    <location>
        <begin position="156"/>
        <end position="176"/>
    </location>
</feature>
<keyword evidence="3" id="KW-1185">Reference proteome</keyword>
<keyword evidence="1" id="KW-0812">Transmembrane</keyword>
<dbReference type="AlphaFoldDB" id="A0A0C3AYY5"/>
<dbReference type="HOGENOM" id="CLU_092147_0_0_1"/>
<reference evidence="3" key="2">
    <citation type="submission" date="2015-01" db="EMBL/GenBank/DDBJ databases">
        <title>Evolutionary Origins and Diversification of the Mycorrhizal Mutualists.</title>
        <authorList>
            <consortium name="DOE Joint Genome Institute"/>
            <consortium name="Mycorrhizal Genomics Consortium"/>
            <person name="Kohler A."/>
            <person name="Kuo A."/>
            <person name="Nagy L.G."/>
            <person name="Floudas D."/>
            <person name="Copeland A."/>
            <person name="Barry K.W."/>
            <person name="Cichocki N."/>
            <person name="Veneault-Fourrey C."/>
            <person name="LaButti K."/>
            <person name="Lindquist E.A."/>
            <person name="Lipzen A."/>
            <person name="Lundell T."/>
            <person name="Morin E."/>
            <person name="Murat C."/>
            <person name="Riley R."/>
            <person name="Ohm R."/>
            <person name="Sun H."/>
            <person name="Tunlid A."/>
            <person name="Henrissat B."/>
            <person name="Grigoriev I.V."/>
            <person name="Hibbett D.S."/>
            <person name="Martin F."/>
        </authorList>
    </citation>
    <scope>NUCLEOTIDE SEQUENCE [LARGE SCALE GENOMIC DNA]</scope>
    <source>
        <strain evidence="3">MAFF 305830</strain>
    </source>
</reference>
<feature type="transmembrane region" description="Helical" evidence="1">
    <location>
        <begin position="123"/>
        <end position="144"/>
    </location>
</feature>
<dbReference type="Proteomes" id="UP000054097">
    <property type="component" value="Unassembled WGS sequence"/>
</dbReference>
<evidence type="ECO:0000313" key="2">
    <source>
        <dbReference type="EMBL" id="KIM24476.1"/>
    </source>
</evidence>
<proteinExistence type="predicted"/>
<dbReference type="EMBL" id="KN824323">
    <property type="protein sequence ID" value="KIM24476.1"/>
    <property type="molecule type" value="Genomic_DNA"/>
</dbReference>
<name>A0A0C3AYY5_SERVB</name>
<accession>A0A0C3AYY5</accession>
<reference evidence="2 3" key="1">
    <citation type="submission" date="2014-04" db="EMBL/GenBank/DDBJ databases">
        <authorList>
            <consortium name="DOE Joint Genome Institute"/>
            <person name="Kuo A."/>
            <person name="Zuccaro A."/>
            <person name="Kohler A."/>
            <person name="Nagy L.G."/>
            <person name="Floudas D."/>
            <person name="Copeland A."/>
            <person name="Barry K.W."/>
            <person name="Cichocki N."/>
            <person name="Veneault-Fourrey C."/>
            <person name="LaButti K."/>
            <person name="Lindquist E.A."/>
            <person name="Lipzen A."/>
            <person name="Lundell T."/>
            <person name="Morin E."/>
            <person name="Murat C."/>
            <person name="Sun H."/>
            <person name="Tunlid A."/>
            <person name="Henrissat B."/>
            <person name="Grigoriev I.V."/>
            <person name="Hibbett D.S."/>
            <person name="Martin F."/>
            <person name="Nordberg H.P."/>
            <person name="Cantor M.N."/>
            <person name="Hua S.X."/>
        </authorList>
    </citation>
    <scope>NUCLEOTIDE SEQUENCE [LARGE SCALE GENOMIC DNA]</scope>
    <source>
        <strain evidence="2 3">MAFF 305830</strain>
    </source>
</reference>
<keyword evidence="1" id="KW-1133">Transmembrane helix</keyword>
<sequence>MAGPLCNLPEYYEMVKALAFISSFGFGACTAAGLQVATSDHPVRIRGGTDVNGAAAANAASEPNFLRKSAKKLILEVRSIMHTPSSMFALAASFYAVGLILSLPLNLLLTWQTAARAAAEPGVVRSMIGMNVYISLVAVIAGAVLTGQALKSIKPIVGWITLGAVALVALTFVVILTRVHTNPAWNDPEPRGCVWYTGV</sequence>
<evidence type="ECO:0000256" key="1">
    <source>
        <dbReference type="SAM" id="Phobius"/>
    </source>
</evidence>
<organism evidence="2 3">
    <name type="scientific">Serendipita vermifera MAFF 305830</name>
    <dbReference type="NCBI Taxonomy" id="933852"/>
    <lineage>
        <taxon>Eukaryota</taxon>
        <taxon>Fungi</taxon>
        <taxon>Dikarya</taxon>
        <taxon>Basidiomycota</taxon>
        <taxon>Agaricomycotina</taxon>
        <taxon>Agaricomycetes</taxon>
        <taxon>Sebacinales</taxon>
        <taxon>Serendipitaceae</taxon>
        <taxon>Serendipita</taxon>
    </lineage>
</organism>
<feature type="transmembrane region" description="Helical" evidence="1">
    <location>
        <begin position="17"/>
        <end position="37"/>
    </location>
</feature>
<gene>
    <name evidence="2" type="ORF">M408DRAFT_232070</name>
</gene>
<protein>
    <submittedName>
        <fullName evidence="2">Uncharacterized protein</fullName>
    </submittedName>
</protein>